<accession>A0A8J5SVB8</accession>
<dbReference type="EMBL" id="JAAALK010000286">
    <property type="protein sequence ID" value="KAG8062529.1"/>
    <property type="molecule type" value="Genomic_DNA"/>
</dbReference>
<reference evidence="1" key="2">
    <citation type="submission" date="2021-02" db="EMBL/GenBank/DDBJ databases">
        <authorList>
            <person name="Kimball J.A."/>
            <person name="Haas M.W."/>
            <person name="Macchietto M."/>
            <person name="Kono T."/>
            <person name="Duquette J."/>
            <person name="Shao M."/>
        </authorList>
    </citation>
    <scope>NUCLEOTIDE SEQUENCE</scope>
    <source>
        <tissue evidence="1">Fresh leaf tissue</tissue>
    </source>
</reference>
<evidence type="ECO:0000313" key="2">
    <source>
        <dbReference type="Proteomes" id="UP000729402"/>
    </source>
</evidence>
<name>A0A8J5SVB8_ZIZPA</name>
<proteinExistence type="predicted"/>
<dbReference type="AlphaFoldDB" id="A0A8J5SVB8"/>
<organism evidence="1 2">
    <name type="scientific">Zizania palustris</name>
    <name type="common">Northern wild rice</name>
    <dbReference type="NCBI Taxonomy" id="103762"/>
    <lineage>
        <taxon>Eukaryota</taxon>
        <taxon>Viridiplantae</taxon>
        <taxon>Streptophyta</taxon>
        <taxon>Embryophyta</taxon>
        <taxon>Tracheophyta</taxon>
        <taxon>Spermatophyta</taxon>
        <taxon>Magnoliopsida</taxon>
        <taxon>Liliopsida</taxon>
        <taxon>Poales</taxon>
        <taxon>Poaceae</taxon>
        <taxon>BOP clade</taxon>
        <taxon>Oryzoideae</taxon>
        <taxon>Oryzeae</taxon>
        <taxon>Zizaniinae</taxon>
        <taxon>Zizania</taxon>
    </lineage>
</organism>
<dbReference type="Proteomes" id="UP000729402">
    <property type="component" value="Unassembled WGS sequence"/>
</dbReference>
<reference evidence="1" key="1">
    <citation type="journal article" date="2021" name="bioRxiv">
        <title>Whole Genome Assembly and Annotation of Northern Wild Rice, Zizania palustris L., Supports a Whole Genome Duplication in the Zizania Genus.</title>
        <authorList>
            <person name="Haas M."/>
            <person name="Kono T."/>
            <person name="Macchietto M."/>
            <person name="Millas R."/>
            <person name="McGilp L."/>
            <person name="Shao M."/>
            <person name="Duquette J."/>
            <person name="Hirsch C.N."/>
            <person name="Kimball J."/>
        </authorList>
    </citation>
    <scope>NUCLEOTIDE SEQUENCE</scope>
    <source>
        <tissue evidence="1">Fresh leaf tissue</tissue>
    </source>
</reference>
<keyword evidence="2" id="KW-1185">Reference proteome</keyword>
<comment type="caution">
    <text evidence="1">The sequence shown here is derived from an EMBL/GenBank/DDBJ whole genome shotgun (WGS) entry which is preliminary data.</text>
</comment>
<protein>
    <submittedName>
        <fullName evidence="1">Uncharacterized protein</fullName>
    </submittedName>
</protein>
<evidence type="ECO:0000313" key="1">
    <source>
        <dbReference type="EMBL" id="KAG8062529.1"/>
    </source>
</evidence>
<gene>
    <name evidence="1" type="ORF">GUJ93_ZPchr0003g17423</name>
</gene>
<sequence>MLKAIVDLTQFIVGMLVRLTALEARSGLASFAPMPSGFPYAIPSGYSMTVLCLTESLPSTTLSGIGI</sequence>